<evidence type="ECO:0000313" key="7">
    <source>
        <dbReference type="Proteomes" id="UP000652847"/>
    </source>
</evidence>
<dbReference type="PROSITE" id="PS51063">
    <property type="entry name" value="HTH_CRP_2"/>
    <property type="match status" value="1"/>
</dbReference>
<dbReference type="Pfam" id="PF00027">
    <property type="entry name" value="cNMP_binding"/>
    <property type="match status" value="1"/>
</dbReference>
<dbReference type="GO" id="GO:0006355">
    <property type="term" value="P:regulation of DNA-templated transcription"/>
    <property type="evidence" value="ECO:0007669"/>
    <property type="project" value="InterPro"/>
</dbReference>
<keyword evidence="2" id="KW-0238">DNA-binding</keyword>
<organism evidence="6 7">
    <name type="scientific">Blautia segnis</name>
    <dbReference type="NCBI Taxonomy" id="2763030"/>
    <lineage>
        <taxon>Bacteria</taxon>
        <taxon>Bacillati</taxon>
        <taxon>Bacillota</taxon>
        <taxon>Clostridia</taxon>
        <taxon>Lachnospirales</taxon>
        <taxon>Lachnospiraceae</taxon>
        <taxon>Blautia</taxon>
    </lineage>
</organism>
<accession>A0A8I0AFN4</accession>
<proteinExistence type="predicted"/>
<evidence type="ECO:0000256" key="1">
    <source>
        <dbReference type="ARBA" id="ARBA00023015"/>
    </source>
</evidence>
<dbReference type="Gene3D" id="2.60.120.10">
    <property type="entry name" value="Jelly Rolls"/>
    <property type="match status" value="1"/>
</dbReference>
<evidence type="ECO:0000256" key="3">
    <source>
        <dbReference type="ARBA" id="ARBA00023163"/>
    </source>
</evidence>
<dbReference type="SMART" id="SM00419">
    <property type="entry name" value="HTH_CRP"/>
    <property type="match status" value="1"/>
</dbReference>
<evidence type="ECO:0000259" key="5">
    <source>
        <dbReference type="PROSITE" id="PS51063"/>
    </source>
</evidence>
<dbReference type="InterPro" id="IPR012318">
    <property type="entry name" value="HTH_CRP"/>
</dbReference>
<dbReference type="RefSeq" id="WP_021925473.1">
    <property type="nucleotide sequence ID" value="NZ_JACOOT010000033.1"/>
</dbReference>
<reference evidence="6 7" key="1">
    <citation type="submission" date="2020-08" db="EMBL/GenBank/DDBJ databases">
        <title>Genome public.</title>
        <authorList>
            <person name="Liu C."/>
            <person name="Sun Q."/>
        </authorList>
    </citation>
    <scope>NUCLEOTIDE SEQUENCE [LARGE SCALE GENOMIC DNA]</scope>
    <source>
        <strain evidence="6 7">BX17</strain>
    </source>
</reference>
<feature type="domain" description="HTH crp-type" evidence="5">
    <location>
        <begin position="152"/>
        <end position="221"/>
    </location>
</feature>
<dbReference type="InterPro" id="IPR000595">
    <property type="entry name" value="cNMP-bd_dom"/>
</dbReference>
<comment type="caution">
    <text evidence="6">The sequence shown here is derived from an EMBL/GenBank/DDBJ whole genome shotgun (WGS) entry which is preliminary data.</text>
</comment>
<dbReference type="GO" id="GO:0003677">
    <property type="term" value="F:DNA binding"/>
    <property type="evidence" value="ECO:0007669"/>
    <property type="project" value="UniProtKB-KW"/>
</dbReference>
<evidence type="ECO:0000256" key="2">
    <source>
        <dbReference type="ARBA" id="ARBA00023125"/>
    </source>
</evidence>
<dbReference type="Proteomes" id="UP000652847">
    <property type="component" value="Unassembled WGS sequence"/>
</dbReference>
<dbReference type="SUPFAM" id="SSF46785">
    <property type="entry name" value="Winged helix' DNA-binding domain"/>
    <property type="match status" value="1"/>
</dbReference>
<dbReference type="PROSITE" id="PS50042">
    <property type="entry name" value="CNMP_BINDING_3"/>
    <property type="match status" value="1"/>
</dbReference>
<protein>
    <submittedName>
        <fullName evidence="6">Crp/Fnr family transcriptional regulator</fullName>
    </submittedName>
</protein>
<dbReference type="InterPro" id="IPR014710">
    <property type="entry name" value="RmlC-like_jellyroll"/>
</dbReference>
<dbReference type="InterPro" id="IPR036390">
    <property type="entry name" value="WH_DNA-bd_sf"/>
</dbReference>
<dbReference type="InterPro" id="IPR018490">
    <property type="entry name" value="cNMP-bd_dom_sf"/>
</dbReference>
<evidence type="ECO:0000313" key="6">
    <source>
        <dbReference type="EMBL" id="MBC5652243.1"/>
    </source>
</evidence>
<keyword evidence="3" id="KW-0804">Transcription</keyword>
<name>A0A8I0AFN4_9FIRM</name>
<keyword evidence="1" id="KW-0805">Transcription regulation</keyword>
<gene>
    <name evidence="6" type="ORF">H8S54_14305</name>
</gene>
<dbReference type="EMBL" id="JACOOT010000033">
    <property type="protein sequence ID" value="MBC5652243.1"/>
    <property type="molecule type" value="Genomic_DNA"/>
</dbReference>
<evidence type="ECO:0000259" key="4">
    <source>
        <dbReference type="PROSITE" id="PS50042"/>
    </source>
</evidence>
<feature type="domain" description="Cyclic nucleotide-binding" evidence="4">
    <location>
        <begin position="11"/>
        <end position="109"/>
    </location>
</feature>
<dbReference type="SUPFAM" id="SSF51206">
    <property type="entry name" value="cAMP-binding domain-like"/>
    <property type="match status" value="1"/>
</dbReference>
<keyword evidence="7" id="KW-1185">Reference proteome</keyword>
<dbReference type="Pfam" id="PF13545">
    <property type="entry name" value="HTH_Crp_2"/>
    <property type="match status" value="1"/>
</dbReference>
<dbReference type="AlphaFoldDB" id="A0A8I0AFN4"/>
<sequence length="221" mass="24929">MNFEFLSRTFLFQGTSPEETQHMLSCLNAEPKSYPKGSVICQVGDQMKAMGLVLSGSVHIESIDMMGNKTILNRIAPGQVFGETYACIPGEKLLVGVTAAEDCQILFLEVGKIFRTCPDTCPCHEKLIRNMLMVMAKKNLELSRRSLHTAPKSIRGRLISYFSQEMVQQGSSRFIIPFNRQELADYLGVDRSALSNELGKMRKEGMIEVNRNQIHYLEQED</sequence>
<dbReference type="CDD" id="cd00038">
    <property type="entry name" value="CAP_ED"/>
    <property type="match status" value="1"/>
</dbReference>